<dbReference type="GO" id="GO:0016757">
    <property type="term" value="F:glycosyltransferase activity"/>
    <property type="evidence" value="ECO:0007669"/>
    <property type="project" value="UniProtKB-KW"/>
</dbReference>
<dbReference type="InterPro" id="IPR001296">
    <property type="entry name" value="Glyco_trans_1"/>
</dbReference>
<evidence type="ECO:0000256" key="1">
    <source>
        <dbReference type="ARBA" id="ARBA00022679"/>
    </source>
</evidence>
<feature type="domain" description="Glycosyl transferase family 1" evidence="2">
    <location>
        <begin position="187"/>
        <end position="330"/>
    </location>
</feature>
<evidence type="ECO:0000313" key="3">
    <source>
        <dbReference type="EMBL" id="MFD1421206.1"/>
    </source>
</evidence>
<dbReference type="Gene3D" id="3.40.50.2000">
    <property type="entry name" value="Glycogen Phosphorylase B"/>
    <property type="match status" value="1"/>
</dbReference>
<organism evidence="3 4">
    <name type="scientific">Lactiplantibacillus songbeiensis</name>
    <dbReference type="NCBI Taxonomy" id="2559920"/>
    <lineage>
        <taxon>Bacteria</taxon>
        <taxon>Bacillati</taxon>
        <taxon>Bacillota</taxon>
        <taxon>Bacilli</taxon>
        <taxon>Lactobacillales</taxon>
        <taxon>Lactobacillaceae</taxon>
        <taxon>Lactiplantibacillus</taxon>
    </lineage>
</organism>
<dbReference type="Gene3D" id="3.40.50.11090">
    <property type="match status" value="1"/>
</dbReference>
<gene>
    <name evidence="3" type="ORF">ACFQ5L_09675</name>
</gene>
<dbReference type="Proteomes" id="UP001597188">
    <property type="component" value="Unassembled WGS sequence"/>
</dbReference>
<name>A0ABW4C152_9LACO</name>
<reference evidence="4" key="1">
    <citation type="journal article" date="2019" name="Int. J. Syst. Evol. Microbiol.">
        <title>The Global Catalogue of Microorganisms (GCM) 10K type strain sequencing project: providing services to taxonomists for standard genome sequencing and annotation.</title>
        <authorList>
            <consortium name="The Broad Institute Genomics Platform"/>
            <consortium name="The Broad Institute Genome Sequencing Center for Infectious Disease"/>
            <person name="Wu L."/>
            <person name="Ma J."/>
        </authorList>
    </citation>
    <scope>NUCLEOTIDE SEQUENCE [LARGE SCALE GENOMIC DNA]</scope>
    <source>
        <strain evidence="4">CCM 8931</strain>
    </source>
</reference>
<dbReference type="Pfam" id="PF00534">
    <property type="entry name" value="Glycos_transf_1"/>
    <property type="match status" value="1"/>
</dbReference>
<dbReference type="PANTHER" id="PTHR46401">
    <property type="entry name" value="GLYCOSYLTRANSFERASE WBBK-RELATED"/>
    <property type="match status" value="1"/>
</dbReference>
<accession>A0ABW4C152</accession>
<dbReference type="EC" id="2.4.-.-" evidence="3"/>
<dbReference type="CDD" id="cd03801">
    <property type="entry name" value="GT4_PimA-like"/>
    <property type="match status" value="1"/>
</dbReference>
<evidence type="ECO:0000259" key="2">
    <source>
        <dbReference type="Pfam" id="PF00534"/>
    </source>
</evidence>
<evidence type="ECO:0000313" key="4">
    <source>
        <dbReference type="Proteomes" id="UP001597188"/>
    </source>
</evidence>
<sequence length="351" mass="39416">MKITFILPGFSRFPVGGFQVVYQYANYLSSKGYDVEVIHAMFLPTQKTPTLVEKSKYVVKQLLLSCGIIKPWFKLDPKVKVTNKGRVTKEMVRDADRVVATAWETAEFVNTLPNRCGLKYYFIQHYEVWGGKERVDATWKLPLKKVVIASWLKNIATSLGENAELVPNFVEHENFYLTNAIEQRSPIISMLYSEYPIKGSSDGLKALELIKAKYPNVLIKLFGVFDEPENLPEDTQYFKTPSRSVLRDQIYNESAIYVFPSLSEGWGLTATEAMACGAALCSTDNGGVDDFGVDGLSALISPINDPVSLFKNIERLLLDSSLRVKIAQNGLEKVAELTFEHSGQLFEKAIL</sequence>
<dbReference type="PANTHER" id="PTHR46401:SF2">
    <property type="entry name" value="GLYCOSYLTRANSFERASE WBBK-RELATED"/>
    <property type="match status" value="1"/>
</dbReference>
<dbReference type="EMBL" id="JBHTOJ010000031">
    <property type="protein sequence ID" value="MFD1421206.1"/>
    <property type="molecule type" value="Genomic_DNA"/>
</dbReference>
<dbReference type="RefSeq" id="WP_137636321.1">
    <property type="nucleotide sequence ID" value="NZ_BJDL01000042.1"/>
</dbReference>
<proteinExistence type="predicted"/>
<comment type="caution">
    <text evidence="3">The sequence shown here is derived from an EMBL/GenBank/DDBJ whole genome shotgun (WGS) entry which is preliminary data.</text>
</comment>
<keyword evidence="1 3" id="KW-0808">Transferase</keyword>
<keyword evidence="4" id="KW-1185">Reference proteome</keyword>
<dbReference type="SUPFAM" id="SSF53756">
    <property type="entry name" value="UDP-Glycosyltransferase/glycogen phosphorylase"/>
    <property type="match status" value="1"/>
</dbReference>
<keyword evidence="3" id="KW-0328">Glycosyltransferase</keyword>
<protein>
    <submittedName>
        <fullName evidence="3">Glycosyltransferase family 4 protein</fullName>
        <ecNumber evidence="3">2.4.-.-</ecNumber>
    </submittedName>
</protein>